<accession>A0ACC3N7Z6</accession>
<gene>
    <name evidence="1" type="ORF">LTR37_010004</name>
</gene>
<evidence type="ECO:0000313" key="1">
    <source>
        <dbReference type="EMBL" id="KAK3710983.1"/>
    </source>
</evidence>
<reference evidence="1" key="1">
    <citation type="submission" date="2023-07" db="EMBL/GenBank/DDBJ databases">
        <title>Black Yeasts Isolated from many extreme environments.</title>
        <authorList>
            <person name="Coleine C."/>
            <person name="Stajich J.E."/>
            <person name="Selbmann L."/>
        </authorList>
    </citation>
    <scope>NUCLEOTIDE SEQUENCE</scope>
    <source>
        <strain evidence="1">CCFEE 5714</strain>
    </source>
</reference>
<name>A0ACC3N7Z6_9PEZI</name>
<organism evidence="1 2">
    <name type="scientific">Vermiconidia calcicola</name>
    <dbReference type="NCBI Taxonomy" id="1690605"/>
    <lineage>
        <taxon>Eukaryota</taxon>
        <taxon>Fungi</taxon>
        <taxon>Dikarya</taxon>
        <taxon>Ascomycota</taxon>
        <taxon>Pezizomycotina</taxon>
        <taxon>Dothideomycetes</taxon>
        <taxon>Dothideomycetidae</taxon>
        <taxon>Mycosphaerellales</taxon>
        <taxon>Extremaceae</taxon>
        <taxon>Vermiconidia</taxon>
    </lineage>
</organism>
<protein>
    <submittedName>
        <fullName evidence="1">Uncharacterized protein</fullName>
    </submittedName>
</protein>
<proteinExistence type="predicted"/>
<keyword evidence="2" id="KW-1185">Reference proteome</keyword>
<comment type="caution">
    <text evidence="1">The sequence shown here is derived from an EMBL/GenBank/DDBJ whole genome shotgun (WGS) entry which is preliminary data.</text>
</comment>
<dbReference type="Proteomes" id="UP001281147">
    <property type="component" value="Unassembled WGS sequence"/>
</dbReference>
<evidence type="ECO:0000313" key="2">
    <source>
        <dbReference type="Proteomes" id="UP001281147"/>
    </source>
</evidence>
<dbReference type="EMBL" id="JAUTXU010000080">
    <property type="protein sequence ID" value="KAK3710983.1"/>
    <property type="molecule type" value="Genomic_DNA"/>
</dbReference>
<sequence>MEDAKDGRPAINFDQLTAPFYRLGTKRALENWSGLYLLEHPRRCIAFPISIECLNNDLTTATGKWLESLPARFLPSEHSVRHIFQRCLQRNLQAFDHGNALLGVGAGDQVVVQTEGDIFAV</sequence>